<dbReference type="InterPro" id="IPR020476">
    <property type="entry name" value="Nudix_hydrolase"/>
</dbReference>
<organism evidence="4 5">
    <name type="scientific">Thermosyntropha lipolytica DSM 11003</name>
    <dbReference type="NCBI Taxonomy" id="1123382"/>
    <lineage>
        <taxon>Bacteria</taxon>
        <taxon>Bacillati</taxon>
        <taxon>Bacillota</taxon>
        <taxon>Clostridia</taxon>
        <taxon>Eubacteriales</taxon>
        <taxon>Syntrophomonadaceae</taxon>
        <taxon>Thermosyntropha</taxon>
    </lineage>
</organism>
<dbReference type="Gene3D" id="3.90.79.10">
    <property type="entry name" value="Nucleoside Triphosphate Pyrophosphohydrolase"/>
    <property type="match status" value="1"/>
</dbReference>
<name>A0A1M5PT11_9FIRM</name>
<dbReference type="STRING" id="1123382.SAMN02745221_01563"/>
<dbReference type="AlphaFoldDB" id="A0A1M5PT11"/>
<evidence type="ECO:0000256" key="1">
    <source>
        <dbReference type="ARBA" id="ARBA00022801"/>
    </source>
</evidence>
<evidence type="ECO:0000313" key="5">
    <source>
        <dbReference type="Proteomes" id="UP000242329"/>
    </source>
</evidence>
<gene>
    <name evidence="4" type="ORF">SAMN02745221_01563</name>
</gene>
<dbReference type="EMBL" id="FQWY01000026">
    <property type="protein sequence ID" value="SHH05087.1"/>
    <property type="molecule type" value="Genomic_DNA"/>
</dbReference>
<accession>A0A1M5PT11</accession>
<evidence type="ECO:0000259" key="3">
    <source>
        <dbReference type="PROSITE" id="PS51462"/>
    </source>
</evidence>
<protein>
    <submittedName>
        <fullName evidence="4">ADP-ribose pyrophosphatase YjhB, NUDIX family</fullName>
    </submittedName>
</protein>
<feature type="domain" description="Nudix hydrolase" evidence="3">
    <location>
        <begin position="36"/>
        <end position="163"/>
    </location>
</feature>
<dbReference type="PROSITE" id="PS00893">
    <property type="entry name" value="NUDIX_BOX"/>
    <property type="match status" value="1"/>
</dbReference>
<evidence type="ECO:0000313" key="4">
    <source>
        <dbReference type="EMBL" id="SHH05087.1"/>
    </source>
</evidence>
<dbReference type="Pfam" id="PF00293">
    <property type="entry name" value="NUDIX"/>
    <property type="match status" value="1"/>
</dbReference>
<keyword evidence="5" id="KW-1185">Reference proteome</keyword>
<sequence length="166" mass="18874">MDKYRYCPLCASPLMWGMRYGRRRQYCPSCQFINYENPLPTTVALAETNRQILLIKRGIEPLKGIWTLPSGFVETGETPEQACLRELKEETNMDGVIKELIGVFHSLTPMYGDIISIVYYIKLSPGIPKAGDDAEGVALVNIEEIDDLGFKSFNQAFSIFKQKYFS</sequence>
<dbReference type="InterPro" id="IPR020084">
    <property type="entry name" value="NUDIX_hydrolase_CS"/>
</dbReference>
<dbReference type="CDD" id="cd18873">
    <property type="entry name" value="NUDIX_NadM_like"/>
    <property type="match status" value="1"/>
</dbReference>
<dbReference type="OrthoDB" id="9786141at2"/>
<keyword evidence="1 2" id="KW-0378">Hydrolase</keyword>
<dbReference type="PANTHER" id="PTHR43736">
    <property type="entry name" value="ADP-RIBOSE PYROPHOSPHATASE"/>
    <property type="match status" value="1"/>
</dbReference>
<dbReference type="InterPro" id="IPR015797">
    <property type="entry name" value="NUDIX_hydrolase-like_dom_sf"/>
</dbReference>
<dbReference type="PANTHER" id="PTHR43736:SF5">
    <property type="entry name" value="NUDIX HYDROLASE DOMAIN-CONTAINING PROTEIN"/>
    <property type="match status" value="1"/>
</dbReference>
<dbReference type="InterPro" id="IPR000086">
    <property type="entry name" value="NUDIX_hydrolase_dom"/>
</dbReference>
<proteinExistence type="inferred from homology"/>
<reference evidence="5" key="1">
    <citation type="submission" date="2016-11" db="EMBL/GenBank/DDBJ databases">
        <authorList>
            <person name="Varghese N."/>
            <person name="Submissions S."/>
        </authorList>
    </citation>
    <scope>NUCLEOTIDE SEQUENCE [LARGE SCALE GENOMIC DNA]</scope>
    <source>
        <strain evidence="5">DSM 11003</strain>
    </source>
</reference>
<dbReference type="PRINTS" id="PR00502">
    <property type="entry name" value="NUDIXFAMILY"/>
</dbReference>
<dbReference type="SUPFAM" id="SSF55811">
    <property type="entry name" value="Nudix"/>
    <property type="match status" value="1"/>
</dbReference>
<evidence type="ECO:0000256" key="2">
    <source>
        <dbReference type="RuleBase" id="RU003476"/>
    </source>
</evidence>
<dbReference type="GO" id="GO:0016787">
    <property type="term" value="F:hydrolase activity"/>
    <property type="evidence" value="ECO:0007669"/>
    <property type="project" value="UniProtKB-KW"/>
</dbReference>
<comment type="similarity">
    <text evidence="2">Belongs to the Nudix hydrolase family.</text>
</comment>
<dbReference type="RefSeq" id="WP_073092439.1">
    <property type="nucleotide sequence ID" value="NZ_FQWY01000026.1"/>
</dbReference>
<dbReference type="PROSITE" id="PS51462">
    <property type="entry name" value="NUDIX"/>
    <property type="match status" value="1"/>
</dbReference>
<dbReference type="Proteomes" id="UP000242329">
    <property type="component" value="Unassembled WGS sequence"/>
</dbReference>